<dbReference type="Proteomes" id="UP000831817">
    <property type="component" value="Chromosome"/>
</dbReference>
<organism evidence="1 2">
    <name type="scientific">Methanothermobacter tenebrarum</name>
    <dbReference type="NCBI Taxonomy" id="680118"/>
    <lineage>
        <taxon>Archaea</taxon>
        <taxon>Methanobacteriati</taxon>
        <taxon>Methanobacteriota</taxon>
        <taxon>Methanomada group</taxon>
        <taxon>Methanobacteria</taxon>
        <taxon>Methanobacteriales</taxon>
        <taxon>Methanobacteriaceae</taxon>
        <taxon>Methanothermobacter</taxon>
    </lineage>
</organism>
<protein>
    <recommendedName>
        <fullName evidence="3">Type II toxin-antitoxin system RelE/ParE family toxin</fullName>
    </recommendedName>
</protein>
<name>A0ABM7YCJ1_9EURY</name>
<keyword evidence="2" id="KW-1185">Reference proteome</keyword>
<evidence type="ECO:0000313" key="1">
    <source>
        <dbReference type="EMBL" id="BDH78946.1"/>
    </source>
</evidence>
<proteinExistence type="predicted"/>
<evidence type="ECO:0000313" key="2">
    <source>
        <dbReference type="Proteomes" id="UP000831817"/>
    </source>
</evidence>
<dbReference type="EMBL" id="AP025698">
    <property type="protein sequence ID" value="BDH78946.1"/>
    <property type="molecule type" value="Genomic_DNA"/>
</dbReference>
<gene>
    <name evidence="1" type="ORF">MTTB_03250</name>
</gene>
<dbReference type="GeneID" id="71964833"/>
<accession>A0ABM7YCJ1</accession>
<dbReference type="RefSeq" id="WP_248564804.1">
    <property type="nucleotide sequence ID" value="NZ_AP025698.1"/>
</dbReference>
<evidence type="ECO:0008006" key="3">
    <source>
        <dbReference type="Google" id="ProtNLM"/>
    </source>
</evidence>
<sequence>MEKFQATSEKEFKKYGEKFFKNAVKLKEIINNLDECLNNLWITEVVGNNNIPKERLKFYRIPIDNKFYKNFLFFNTSTNHKEQKEKFLCNSFQNRSRRASQ</sequence>
<reference evidence="1 2" key="1">
    <citation type="submission" date="2022-04" db="EMBL/GenBank/DDBJ databases">
        <title>Complete genome of Methanothermobacter tenebrarum strain RMAS.</title>
        <authorList>
            <person name="Nakamura K."/>
            <person name="Oshima K."/>
            <person name="Hattori M."/>
            <person name="Kamagata Y."/>
            <person name="Takamizawa K."/>
        </authorList>
    </citation>
    <scope>NUCLEOTIDE SEQUENCE [LARGE SCALE GENOMIC DNA]</scope>
    <source>
        <strain evidence="1 2">RMAS</strain>
    </source>
</reference>